<dbReference type="InterPro" id="IPR016181">
    <property type="entry name" value="Acyl_CoA_acyltransferase"/>
</dbReference>
<dbReference type="GO" id="GO:0016740">
    <property type="term" value="F:transferase activity"/>
    <property type="evidence" value="ECO:0007669"/>
    <property type="project" value="UniProtKB-KW"/>
</dbReference>
<dbReference type="OrthoDB" id="9776898at2"/>
<dbReference type="AlphaFoldDB" id="A0A4Y9VNZ0"/>
<dbReference type="InterPro" id="IPR007434">
    <property type="entry name" value="FemAB-like"/>
</dbReference>
<dbReference type="PANTHER" id="PTHR47017">
    <property type="entry name" value="ACYL-COA"/>
    <property type="match status" value="1"/>
</dbReference>
<name>A0A4Y9VNZ0_9PROT</name>
<dbReference type="SUPFAM" id="SSF55729">
    <property type="entry name" value="Acyl-CoA N-acyltransferases (Nat)"/>
    <property type="match status" value="1"/>
</dbReference>
<comment type="caution">
    <text evidence="1">The sequence shown here is derived from an EMBL/GenBank/DDBJ whole genome shotgun (WGS) entry which is preliminary data.</text>
</comment>
<dbReference type="EMBL" id="PQVH01000013">
    <property type="protein sequence ID" value="TFW70261.1"/>
    <property type="molecule type" value="Genomic_DNA"/>
</dbReference>
<reference evidence="1 2" key="1">
    <citation type="submission" date="2018-02" db="EMBL/GenBank/DDBJ databases">
        <title>A novel lanthanide dependent methylotroph, Methylotenera sp. La3113.</title>
        <authorList>
            <person name="Lv H."/>
            <person name="Tani A."/>
        </authorList>
    </citation>
    <scope>NUCLEOTIDE SEQUENCE [LARGE SCALE GENOMIC DNA]</scope>
    <source>
        <strain evidence="1 2">La3113</strain>
    </source>
</reference>
<dbReference type="Proteomes" id="UP000297706">
    <property type="component" value="Unassembled WGS sequence"/>
</dbReference>
<evidence type="ECO:0000313" key="2">
    <source>
        <dbReference type="Proteomes" id="UP000297706"/>
    </source>
</evidence>
<sequence>MALRLEVGDGVAQVPAQTWDALLDGMPLLTHAFLSALETSKSVGGGTGWQPSPLLLYDDAQLIGAMPLYVKYHSYGEYVFDWAWAEAYERNGLNYYPKLVSAIPFTPITSTRLLTTDPEAKRLLINALLQIVQKNKMSSAHVLFPDDGSEKAFKEAGWMQRHGVQFRWHNPGYTSFEDFLGQLSHDKRKKIRQERKKVEASGVVCKSIKGSEITAEQWDFFYQCYENTYHEHRSTPYLTRDFFKNIGSSMPQHILLIIAYLDGKPIAAALNIYDQTTLYGRYWGALQYVPNLHFELCYYQAQEFCIAERIVYFEGGAQGEHKLARGFKARSTCSFHLIANPDFASAIQDFVTQESAGLVAYTNELDERAPFRSQS</sequence>
<gene>
    <name evidence="1" type="ORF">C3Y98_10300</name>
</gene>
<protein>
    <submittedName>
        <fullName evidence="1">GNAT family N-acetyltransferase</fullName>
    </submittedName>
</protein>
<accession>A0A4Y9VNZ0</accession>
<evidence type="ECO:0000313" key="1">
    <source>
        <dbReference type="EMBL" id="TFW70261.1"/>
    </source>
</evidence>
<dbReference type="Gene3D" id="3.40.630.30">
    <property type="match status" value="1"/>
</dbReference>
<keyword evidence="2" id="KW-1185">Reference proteome</keyword>
<dbReference type="RefSeq" id="WP_135278505.1">
    <property type="nucleotide sequence ID" value="NZ_PQVH01000013.1"/>
</dbReference>
<keyword evidence="1" id="KW-0808">Transferase</keyword>
<organism evidence="1 2">
    <name type="scientific">Methylotenera oryzisoli</name>
    <dbReference type="NCBI Taxonomy" id="2080758"/>
    <lineage>
        <taxon>Bacteria</taxon>
        <taxon>Pseudomonadati</taxon>
        <taxon>Pseudomonadota</taxon>
        <taxon>Betaproteobacteria</taxon>
        <taxon>Nitrosomonadales</taxon>
        <taxon>Methylophilaceae</taxon>
        <taxon>Methylotenera</taxon>
    </lineage>
</organism>
<dbReference type="PANTHER" id="PTHR47017:SF1">
    <property type="entry name" value="ACYL-COA"/>
    <property type="match status" value="1"/>
</dbReference>
<dbReference type="Pfam" id="PF04339">
    <property type="entry name" value="FemAB_like"/>
    <property type="match status" value="1"/>
</dbReference>
<proteinExistence type="predicted"/>